<dbReference type="RefSeq" id="WP_177169065.1">
    <property type="nucleotide sequence ID" value="NZ_FNOW01000051.1"/>
</dbReference>
<name>A0A1H3J241_ALLWA</name>
<organism evidence="1 2">
    <name type="scientific">Allochromatium warmingii</name>
    <name type="common">Chromatium warmingii</name>
    <dbReference type="NCBI Taxonomy" id="61595"/>
    <lineage>
        <taxon>Bacteria</taxon>
        <taxon>Pseudomonadati</taxon>
        <taxon>Pseudomonadota</taxon>
        <taxon>Gammaproteobacteria</taxon>
        <taxon>Chromatiales</taxon>
        <taxon>Chromatiaceae</taxon>
        <taxon>Allochromatium</taxon>
    </lineage>
</organism>
<dbReference type="Proteomes" id="UP000198672">
    <property type="component" value="Unassembled WGS sequence"/>
</dbReference>
<evidence type="ECO:0000313" key="1">
    <source>
        <dbReference type="EMBL" id="SDY33877.1"/>
    </source>
</evidence>
<reference evidence="2" key="1">
    <citation type="submission" date="2016-10" db="EMBL/GenBank/DDBJ databases">
        <authorList>
            <person name="Varghese N."/>
            <person name="Submissions S."/>
        </authorList>
    </citation>
    <scope>NUCLEOTIDE SEQUENCE [LARGE SCALE GENOMIC DNA]</scope>
    <source>
        <strain evidence="2">DSM 173</strain>
    </source>
</reference>
<keyword evidence="2" id="KW-1185">Reference proteome</keyword>
<protein>
    <submittedName>
        <fullName evidence="1">Uncharacterized protein</fullName>
    </submittedName>
</protein>
<proteinExistence type="predicted"/>
<accession>A0A1H3J241</accession>
<dbReference type="AlphaFoldDB" id="A0A1H3J241"/>
<gene>
    <name evidence="1" type="ORF">SAMN05421644_15115</name>
</gene>
<dbReference type="STRING" id="61595.SAMN05421644_15115"/>
<dbReference type="EMBL" id="FNOW01000051">
    <property type="protein sequence ID" value="SDY33877.1"/>
    <property type="molecule type" value="Genomic_DNA"/>
</dbReference>
<evidence type="ECO:0000313" key="2">
    <source>
        <dbReference type="Proteomes" id="UP000198672"/>
    </source>
</evidence>
<sequence length="54" mass="5464">MTDTTPESKPPQSPLDLAALTGKLGTKAGADGAAVVVLESPALQVFEKKVKAAD</sequence>